<dbReference type="Pfam" id="PF20103">
    <property type="entry name" value="DUF6493"/>
    <property type="match status" value="1"/>
</dbReference>
<organism evidence="2 3">
    <name type="scientific">Nocardioides guangzhouensis</name>
    <dbReference type="NCBI Taxonomy" id="2497878"/>
    <lineage>
        <taxon>Bacteria</taxon>
        <taxon>Bacillati</taxon>
        <taxon>Actinomycetota</taxon>
        <taxon>Actinomycetes</taxon>
        <taxon>Propionibacteriales</taxon>
        <taxon>Nocardioidaceae</taxon>
        <taxon>Nocardioides</taxon>
    </lineage>
</organism>
<protein>
    <recommendedName>
        <fullName evidence="1">DUF6493 domain-containing protein</fullName>
    </recommendedName>
</protein>
<comment type="caution">
    <text evidence="2">The sequence shown here is derived from an EMBL/GenBank/DDBJ whole genome shotgun (WGS) entry which is preliminary data.</text>
</comment>
<evidence type="ECO:0000313" key="3">
    <source>
        <dbReference type="Proteomes" id="UP000295198"/>
    </source>
</evidence>
<reference evidence="2 3" key="1">
    <citation type="submission" date="2019-01" db="EMBL/GenBank/DDBJ databases">
        <title>Nocardioides guangzhouensis sp. nov., an actinobacterium isolated from soil.</title>
        <authorList>
            <person name="Fu Y."/>
            <person name="Cai Y."/>
            <person name="Lin Z."/>
            <person name="Chen P."/>
        </authorList>
    </citation>
    <scope>NUCLEOTIDE SEQUENCE [LARGE SCALE GENOMIC DNA]</scope>
    <source>
        <strain evidence="2 3">130</strain>
    </source>
</reference>
<dbReference type="InterPro" id="IPR045472">
    <property type="entry name" value="DUF6493"/>
</dbReference>
<dbReference type="RefSeq" id="WP_134717278.1">
    <property type="nucleotide sequence ID" value="NZ_SDKM01000014.1"/>
</dbReference>
<dbReference type="EMBL" id="SDKM01000014">
    <property type="protein sequence ID" value="RYP85891.1"/>
    <property type="molecule type" value="Genomic_DNA"/>
</dbReference>
<proteinExistence type="predicted"/>
<dbReference type="Proteomes" id="UP000295198">
    <property type="component" value="Unassembled WGS sequence"/>
</dbReference>
<sequence length="844" mass="91280">MDADELIAMFGSEHRHTLVDRLAPLTEVERKKLAPAVRAWGKENYPDRTSRAGFFLAALGTLGGPRQVATAFSFFWGPDHGQVDLAIRVLRDRQPHWLPELPDALLAESSNWPLVRALVREGLAARPAESADYLLHLVHGVRADPRWDATETTRQCLERDPGLLEHELWDLLALETAGRRLAYQDSWLQKPWTPPGRPAEARREPTPERTWRHGLAALANDGVIDRSRLLDAALAAPLQDWAAVDIAWYVGLLGELDPTDDEVLARQQVWCRLLTVDHGPSVKLAQKRLLGLVDRLDVDPLLEASRATLARPDKSSVAAQLRLLAAVARAHPAAAVGDAAAVALDHPRTDVREQAMALLAGIAPDLASDLAPGMVDAAPFTAPAPVLPPEPERVVPVADPDELTELFLQLIEEADDPIAVERLLDGALRFATQRPAAAEVLLRRVDDEHYGALLQVLCALASAWLSDDRSAARRGANLFLGESGWLDRRPPSRSLMETLSLRLQAVSRAVRTGGAPSVALPTYADGSIDPADLSERLAGPRRGRPVPEDLALAVLRVHPDRLDEVSVGRGWAARIVARAVTEVREARPVWERVADVVPQRYPFQQPVAMVTFRDRASGVGREGPVAALLSRRHPLDDVRGDRLHQGLYDSRFEQALGLATLMLPHHPDHLAAHVHPFLVRDLARDRAQTVPLADAWARSRGPGDAPLASALVLGLAARDARARTATQDALLDLAAAGRLDGSELGRQAGALLADDTVIGKRVAEGLAATAIADDAAVVPVLDALAALLPVLPGRRDAGAFLEPAAELAERSGRPVAVPDELRRVAGGRSTSLAAKAARRLLAVE</sequence>
<evidence type="ECO:0000313" key="2">
    <source>
        <dbReference type="EMBL" id="RYP85891.1"/>
    </source>
</evidence>
<dbReference type="AlphaFoldDB" id="A0A4Q4ZES0"/>
<dbReference type="OrthoDB" id="3245799at2"/>
<feature type="domain" description="DUF6493" evidence="1">
    <location>
        <begin position="89"/>
        <end position="290"/>
    </location>
</feature>
<name>A0A4Q4ZES0_9ACTN</name>
<keyword evidence="3" id="KW-1185">Reference proteome</keyword>
<accession>A0A4Q4ZES0</accession>
<gene>
    <name evidence="2" type="ORF">EKO23_11335</name>
</gene>
<evidence type="ECO:0000259" key="1">
    <source>
        <dbReference type="Pfam" id="PF20103"/>
    </source>
</evidence>